<proteinExistence type="predicted"/>
<dbReference type="Proteomes" id="UP000515344">
    <property type="component" value="Chromosome"/>
</dbReference>
<dbReference type="Pfam" id="PF13505">
    <property type="entry name" value="OMP_b-brl"/>
    <property type="match status" value="1"/>
</dbReference>
<keyword evidence="5" id="KW-1185">Reference proteome</keyword>
<dbReference type="SUPFAM" id="SSF56925">
    <property type="entry name" value="OMPA-like"/>
    <property type="match status" value="1"/>
</dbReference>
<dbReference type="KEGG" id="lacs:H4075_00455"/>
<sequence>MKTFYLTTLLLSLSIASSAQTQKGALNINGQFGSNSGGQHSNISNGLIKSFSIELNPNVGFFVKDNWEVGAGVLFGITRSRMSGYIIKGTANKFGIQSYSKYYIGKRSVRPYVILEASHTWISEKTKFVNGNTQGYTSANWNAGGGAGVAWFVTPKIGLFSQLTYNRDLERQIKYSTGTLNLNFGVQVNLGKKK</sequence>
<dbReference type="AlphaFoldDB" id="A0A7G5XGU9"/>
<feature type="chain" id="PRO_5029014389" evidence="2">
    <location>
        <begin position="22"/>
        <end position="194"/>
    </location>
</feature>
<dbReference type="EMBL" id="CP060007">
    <property type="protein sequence ID" value="QNA44702.1"/>
    <property type="molecule type" value="Genomic_DNA"/>
</dbReference>
<name>A0A7G5XGU9_9BACT</name>
<reference evidence="5" key="1">
    <citation type="submission" date="2020-08" db="EMBL/GenBank/DDBJ databases">
        <title>Lacibacter sp. S13-6-6 genome sequencing.</title>
        <authorList>
            <person name="Jin L."/>
        </authorList>
    </citation>
    <scope>NUCLEOTIDE SEQUENCE [LARGE SCALE GENOMIC DNA]</scope>
    <source>
        <strain evidence="5">S13-6-6</strain>
    </source>
</reference>
<dbReference type="Gene3D" id="2.40.160.20">
    <property type="match status" value="1"/>
</dbReference>
<dbReference type="InterPro" id="IPR011250">
    <property type="entry name" value="OMP/PagP_B-barrel"/>
</dbReference>
<feature type="signal peptide" evidence="2">
    <location>
        <begin position="1"/>
        <end position="21"/>
    </location>
</feature>
<accession>A0A7G5XGU9</accession>
<keyword evidence="1 2" id="KW-0732">Signal</keyword>
<protein>
    <submittedName>
        <fullName evidence="4">Outer membrane beta-barrel protein</fullName>
    </submittedName>
</protein>
<dbReference type="RefSeq" id="WP_182803119.1">
    <property type="nucleotide sequence ID" value="NZ_CP060007.1"/>
</dbReference>
<evidence type="ECO:0000313" key="5">
    <source>
        <dbReference type="Proteomes" id="UP000515344"/>
    </source>
</evidence>
<dbReference type="InterPro" id="IPR027385">
    <property type="entry name" value="Beta-barrel_OMP"/>
</dbReference>
<gene>
    <name evidence="4" type="ORF">H4075_00455</name>
</gene>
<evidence type="ECO:0000256" key="2">
    <source>
        <dbReference type="SAM" id="SignalP"/>
    </source>
</evidence>
<organism evidence="4 5">
    <name type="scientific">Lacibacter sediminis</name>
    <dbReference type="NCBI Taxonomy" id="2760713"/>
    <lineage>
        <taxon>Bacteria</taxon>
        <taxon>Pseudomonadati</taxon>
        <taxon>Bacteroidota</taxon>
        <taxon>Chitinophagia</taxon>
        <taxon>Chitinophagales</taxon>
        <taxon>Chitinophagaceae</taxon>
        <taxon>Lacibacter</taxon>
    </lineage>
</organism>
<evidence type="ECO:0000313" key="4">
    <source>
        <dbReference type="EMBL" id="QNA44702.1"/>
    </source>
</evidence>
<evidence type="ECO:0000259" key="3">
    <source>
        <dbReference type="Pfam" id="PF13505"/>
    </source>
</evidence>
<feature type="domain" description="Outer membrane protein beta-barrel" evidence="3">
    <location>
        <begin position="8"/>
        <end position="186"/>
    </location>
</feature>
<evidence type="ECO:0000256" key="1">
    <source>
        <dbReference type="ARBA" id="ARBA00022729"/>
    </source>
</evidence>